<comment type="caution">
    <text evidence="1">The sequence shown here is derived from an EMBL/GenBank/DDBJ whole genome shotgun (WGS) entry which is preliminary data.</text>
</comment>
<dbReference type="EMBL" id="SWKV01000012">
    <property type="protein sequence ID" value="KAF3043362.1"/>
    <property type="molecule type" value="Genomic_DNA"/>
</dbReference>
<gene>
    <name evidence="1" type="ORF">E8E12_000365</name>
</gene>
<accession>A0A9P4WVW4</accession>
<dbReference type="Proteomes" id="UP000758155">
    <property type="component" value="Unassembled WGS sequence"/>
</dbReference>
<evidence type="ECO:0000313" key="1">
    <source>
        <dbReference type="EMBL" id="KAF3043362.1"/>
    </source>
</evidence>
<dbReference type="AlphaFoldDB" id="A0A9P4WVW4"/>
<sequence length="68" mass="7460">MAKNLKDMVVSQVEACYGPSRSYFGKFDVLQLKIGDTFVAYAVGFSKSNNIGLHDHKTWAYLLGGLTG</sequence>
<dbReference type="OrthoDB" id="3799837at2759"/>
<keyword evidence="2" id="KW-1185">Reference proteome</keyword>
<reference evidence="1" key="1">
    <citation type="submission" date="2019-04" db="EMBL/GenBank/DDBJ databases">
        <title>Sequencing of skin fungus with MAO and IRED activity.</title>
        <authorList>
            <person name="Marsaioli A.J."/>
            <person name="Bonatto J.M.C."/>
            <person name="Reis Junior O."/>
        </authorList>
    </citation>
    <scope>NUCLEOTIDE SEQUENCE</scope>
    <source>
        <strain evidence="1">28M1</strain>
    </source>
</reference>
<evidence type="ECO:0000313" key="2">
    <source>
        <dbReference type="Proteomes" id="UP000758155"/>
    </source>
</evidence>
<proteinExistence type="predicted"/>
<protein>
    <submittedName>
        <fullName evidence="1">Uncharacterized protein</fullName>
    </submittedName>
</protein>
<name>A0A9P4WVW4_9PLEO</name>
<organism evidence="1 2">
    <name type="scientific">Didymella heteroderae</name>
    <dbReference type="NCBI Taxonomy" id="1769908"/>
    <lineage>
        <taxon>Eukaryota</taxon>
        <taxon>Fungi</taxon>
        <taxon>Dikarya</taxon>
        <taxon>Ascomycota</taxon>
        <taxon>Pezizomycotina</taxon>
        <taxon>Dothideomycetes</taxon>
        <taxon>Pleosporomycetidae</taxon>
        <taxon>Pleosporales</taxon>
        <taxon>Pleosporineae</taxon>
        <taxon>Didymellaceae</taxon>
        <taxon>Didymella</taxon>
    </lineage>
</organism>